<dbReference type="Proteomes" id="UP000321129">
    <property type="component" value="Unassembled WGS sequence"/>
</dbReference>
<accession>A0A5C6UKB4</accession>
<dbReference type="InterPro" id="IPR029055">
    <property type="entry name" value="Ntn_hydrolases_N"/>
</dbReference>
<dbReference type="OrthoDB" id="9763290at2"/>
<comment type="catalytic activity">
    <reaction evidence="3">
        <text>L-aspartate + L-glutamine + ATP + H2O = L-asparagine + L-glutamate + AMP + diphosphate + H(+)</text>
        <dbReference type="Rhea" id="RHEA:12228"/>
        <dbReference type="ChEBI" id="CHEBI:15377"/>
        <dbReference type="ChEBI" id="CHEBI:15378"/>
        <dbReference type="ChEBI" id="CHEBI:29985"/>
        <dbReference type="ChEBI" id="CHEBI:29991"/>
        <dbReference type="ChEBI" id="CHEBI:30616"/>
        <dbReference type="ChEBI" id="CHEBI:33019"/>
        <dbReference type="ChEBI" id="CHEBI:58048"/>
        <dbReference type="ChEBI" id="CHEBI:58359"/>
        <dbReference type="ChEBI" id="CHEBI:456215"/>
        <dbReference type="EC" id="6.3.5.4"/>
    </reaction>
</comment>
<gene>
    <name evidence="5" type="ORF">FSZ31_00475</name>
</gene>
<dbReference type="InterPro" id="IPR051786">
    <property type="entry name" value="ASN_synthetase/amidase"/>
</dbReference>
<dbReference type="Gene3D" id="3.60.20.10">
    <property type="entry name" value="Glutamine Phosphoribosylpyrophosphate, subunit 1, domain 1"/>
    <property type="match status" value="1"/>
</dbReference>
<dbReference type="PROSITE" id="PS51278">
    <property type="entry name" value="GATASE_TYPE_2"/>
    <property type="match status" value="1"/>
</dbReference>
<dbReference type="GO" id="GO:0006529">
    <property type="term" value="P:asparagine biosynthetic process"/>
    <property type="evidence" value="ECO:0007669"/>
    <property type="project" value="InterPro"/>
</dbReference>
<evidence type="ECO:0000256" key="1">
    <source>
        <dbReference type="ARBA" id="ARBA00005187"/>
    </source>
</evidence>
<dbReference type="Pfam" id="PF00733">
    <property type="entry name" value="Asn_synthase"/>
    <property type="match status" value="1"/>
</dbReference>
<dbReference type="InterPro" id="IPR001962">
    <property type="entry name" value="Asn_synthase"/>
</dbReference>
<dbReference type="EMBL" id="VOPY01000001">
    <property type="protein sequence ID" value="TXC73277.1"/>
    <property type="molecule type" value="Genomic_DNA"/>
</dbReference>
<dbReference type="PANTHER" id="PTHR43284">
    <property type="entry name" value="ASPARAGINE SYNTHETASE (GLUTAMINE-HYDROLYZING)"/>
    <property type="match status" value="1"/>
</dbReference>
<evidence type="ECO:0000259" key="4">
    <source>
        <dbReference type="PROSITE" id="PS51278"/>
    </source>
</evidence>
<protein>
    <recommendedName>
        <fullName evidence="2">asparagine synthase (glutamine-hydrolyzing)</fullName>
        <ecNumber evidence="2">6.3.5.4</ecNumber>
    </recommendedName>
</protein>
<dbReference type="InterPro" id="IPR014729">
    <property type="entry name" value="Rossmann-like_a/b/a_fold"/>
</dbReference>
<dbReference type="PANTHER" id="PTHR43284:SF1">
    <property type="entry name" value="ASPARAGINE SYNTHETASE"/>
    <property type="match status" value="1"/>
</dbReference>
<evidence type="ECO:0000313" key="6">
    <source>
        <dbReference type="Proteomes" id="UP000321129"/>
    </source>
</evidence>
<dbReference type="SUPFAM" id="SSF52402">
    <property type="entry name" value="Adenine nucleotide alpha hydrolases-like"/>
    <property type="match status" value="1"/>
</dbReference>
<evidence type="ECO:0000313" key="5">
    <source>
        <dbReference type="EMBL" id="TXC73277.1"/>
    </source>
</evidence>
<dbReference type="InterPro" id="IPR017932">
    <property type="entry name" value="GATase_2_dom"/>
</dbReference>
<dbReference type="Gene3D" id="3.40.50.620">
    <property type="entry name" value="HUPs"/>
    <property type="match status" value="1"/>
</dbReference>
<dbReference type="GO" id="GO:0004066">
    <property type="term" value="F:asparagine synthase (glutamine-hydrolyzing) activity"/>
    <property type="evidence" value="ECO:0007669"/>
    <property type="project" value="UniProtKB-EC"/>
</dbReference>
<proteinExistence type="predicted"/>
<organism evidence="5 6">
    <name type="scientific">Flavisphingopyxis soli</name>
    <dbReference type="NCBI Taxonomy" id="2601267"/>
    <lineage>
        <taxon>Bacteria</taxon>
        <taxon>Pseudomonadati</taxon>
        <taxon>Pseudomonadota</taxon>
        <taxon>Alphaproteobacteria</taxon>
        <taxon>Sphingomonadales</taxon>
        <taxon>Sphingopyxidaceae</taxon>
        <taxon>Flavisphingopyxis</taxon>
    </lineage>
</organism>
<keyword evidence="6" id="KW-1185">Reference proteome</keyword>
<comment type="caution">
    <text evidence="5">The sequence shown here is derived from an EMBL/GenBank/DDBJ whole genome shotgun (WGS) entry which is preliminary data.</text>
</comment>
<dbReference type="SUPFAM" id="SSF56235">
    <property type="entry name" value="N-terminal nucleophile aminohydrolases (Ntn hydrolases)"/>
    <property type="match status" value="1"/>
</dbReference>
<evidence type="ECO:0000256" key="3">
    <source>
        <dbReference type="ARBA" id="ARBA00048741"/>
    </source>
</evidence>
<dbReference type="RefSeq" id="WP_147121115.1">
    <property type="nucleotide sequence ID" value="NZ_VOPY01000001.1"/>
</dbReference>
<sequence>MHDICGAFGRRLLQTTDGIEAVILAQATNSPGPFSREATGPATFAAFPTKSNSCGSDGLRCDGDLMIVADSRIDDRDRLLDTLGLTAADDLALIAAAYRRWGEECPHHLLGDYAFAIYDAARNRTFCARDHIGARPFFYALDDQQFLFASDSKALLSSPAVSDELDDDFVASALLQRRFAPRDRSFYRAIRRLEAGHCLTVSTEFCQLRRYWRPENVAPINLPDDDAYVAAARDMLDRVMDDAVAGIETPAVHLSGGLDSSLVAALAVPKLRRNAWSDPVGYCWHQLRPDALPQEEAGLTEAIRARLGLRVESPELSAAEMADLFGRDWTCEPDIRNLLHEAAIQRDASADGVDVILSGWGGDEGISFNGRGRIAELLWQGRWSRLFNEADGPGPKQRLRVFYHALRQLISGVLPKGLSSPRGRTGQSFVDPALLTRTNPFPTLRIRETSVRQVLHDQLEVNATTQRIEDWALSGRRHGIEYRYPLLDRRILEFIYGLPPHLFRQNGTRRWLMREVSKGLLPDSIRLNDSKLEPIRCAWLEQALTDAMVIVADRLDTRATEPSRARYLDMPRLRARLAAIRAGTMTGRPQALRLALQFLDFA</sequence>
<dbReference type="EC" id="6.3.5.4" evidence="2"/>
<evidence type="ECO:0000256" key="2">
    <source>
        <dbReference type="ARBA" id="ARBA00012737"/>
    </source>
</evidence>
<dbReference type="Pfam" id="PF13537">
    <property type="entry name" value="GATase_7"/>
    <property type="match status" value="1"/>
</dbReference>
<reference evidence="5 6" key="1">
    <citation type="submission" date="2019-08" db="EMBL/GenBank/DDBJ databases">
        <title>Sphingorhabdus soil sp. nov., isolated from arctic soil.</title>
        <authorList>
            <person name="Liu Y."/>
        </authorList>
    </citation>
    <scope>NUCLEOTIDE SEQUENCE [LARGE SCALE GENOMIC DNA]</scope>
    <source>
        <strain evidence="5 6">D-2Q-5-6</strain>
    </source>
</reference>
<name>A0A5C6UKB4_9SPHN</name>
<comment type="pathway">
    <text evidence="1">Amino-acid biosynthesis; L-asparagine biosynthesis; L-asparagine from L-aspartate (L-Gln route): step 1/1.</text>
</comment>
<feature type="domain" description="Glutamine amidotransferase type-2" evidence="4">
    <location>
        <begin position="5"/>
        <end position="204"/>
    </location>
</feature>
<dbReference type="AlphaFoldDB" id="A0A5C6UKB4"/>